<dbReference type="EMBL" id="LFZW01000001">
    <property type="protein sequence ID" value="KMY48427.1"/>
    <property type="molecule type" value="Genomic_DNA"/>
</dbReference>
<keyword evidence="10 11" id="KW-0119">Carbohydrate metabolism</keyword>
<dbReference type="UniPathway" id="UPA00214"/>
<dbReference type="AlphaFoldDB" id="A0A0K9GQ90"/>
<keyword evidence="14" id="KW-1185">Reference proteome</keyword>
<comment type="cofactor">
    <cofactor evidence="2 11">
        <name>NAD(+)</name>
        <dbReference type="ChEBI" id="CHEBI:57540"/>
    </cofactor>
</comment>
<evidence type="ECO:0000256" key="1">
    <source>
        <dbReference type="ARBA" id="ARBA00000083"/>
    </source>
</evidence>
<reference evidence="14" key="1">
    <citation type="submission" date="2015-07" db="EMBL/GenBank/DDBJ databases">
        <title>Genome sequencing project for genomic taxonomy and phylogenomics of Bacillus-like bacteria.</title>
        <authorList>
            <person name="Liu B."/>
            <person name="Wang J."/>
            <person name="Zhu Y."/>
            <person name="Liu G."/>
            <person name="Chen Q."/>
            <person name="Chen Z."/>
            <person name="Lan J."/>
            <person name="Che J."/>
            <person name="Ge C."/>
            <person name="Shi H."/>
            <person name="Pan Z."/>
            <person name="Liu X."/>
        </authorList>
    </citation>
    <scope>NUCLEOTIDE SEQUENCE [LARGE SCALE GENOMIC DNA]</scope>
    <source>
        <strain evidence="14">FJAT-27997</strain>
    </source>
</reference>
<dbReference type="OrthoDB" id="9801785at2"/>
<proteinExistence type="inferred from homology"/>
<sequence length="330" mass="36343">MAILVTGGAGYIGSHTVLELLNQGEEVIVIDSLRTGHEQSVVGGQFYQGDLRDRSFLSHVFESHEIEAVIHFAASSLVGESVSHPLDYYENNLIASHTLVSTMLRHGVKKIVFSSTAATYGEPKQIPIKETDMTNPTSPYGETKLAMEKMFRWCDGAYGLKSISLRYFNAAGAHPDGKIGEDHQPESHLIPIILQVALGERESIGIFGADYPTDDGTCIRDYIHVMDLANAHWLALQHLRISEASEVFNLGNGKGFSVKEVIETARNVTGHPIPELVSPRRAGDPAVLIASSKKAQAILGWKPRFNDLETIIETAWNWHQANPNGYEDKK</sequence>
<dbReference type="EC" id="5.1.3.2" evidence="5 11"/>
<dbReference type="CDD" id="cd05247">
    <property type="entry name" value="UDP_G4E_1_SDR_e"/>
    <property type="match status" value="1"/>
</dbReference>
<evidence type="ECO:0000313" key="14">
    <source>
        <dbReference type="Proteomes" id="UP000037146"/>
    </source>
</evidence>
<dbReference type="SUPFAM" id="SSF51735">
    <property type="entry name" value="NAD(P)-binding Rossmann-fold domains"/>
    <property type="match status" value="1"/>
</dbReference>
<dbReference type="NCBIfam" id="TIGR01179">
    <property type="entry name" value="galE"/>
    <property type="match status" value="1"/>
</dbReference>
<dbReference type="PANTHER" id="PTHR43725:SF53">
    <property type="entry name" value="UDP-ARABINOSE 4-EPIMERASE 1"/>
    <property type="match status" value="1"/>
</dbReference>
<evidence type="ECO:0000256" key="3">
    <source>
        <dbReference type="ARBA" id="ARBA00004947"/>
    </source>
</evidence>
<protein>
    <recommendedName>
        <fullName evidence="6 11">UDP-glucose 4-epimerase</fullName>
        <ecNumber evidence="5 11">5.1.3.2</ecNumber>
    </recommendedName>
</protein>
<comment type="similarity">
    <text evidence="4 11">Belongs to the NAD(P)-dependent epimerase/dehydratase family.</text>
</comment>
<evidence type="ECO:0000313" key="13">
    <source>
        <dbReference type="EMBL" id="KMY48427.1"/>
    </source>
</evidence>
<evidence type="ECO:0000256" key="2">
    <source>
        <dbReference type="ARBA" id="ARBA00001911"/>
    </source>
</evidence>
<evidence type="ECO:0000259" key="12">
    <source>
        <dbReference type="Pfam" id="PF01370"/>
    </source>
</evidence>
<dbReference type="PATRIC" id="fig|1679170.3.peg.374"/>
<dbReference type="PANTHER" id="PTHR43725">
    <property type="entry name" value="UDP-GLUCOSE 4-EPIMERASE"/>
    <property type="match status" value="1"/>
</dbReference>
<evidence type="ECO:0000256" key="10">
    <source>
        <dbReference type="ARBA" id="ARBA00023277"/>
    </source>
</evidence>
<dbReference type="STRING" id="1679170.AC625_01935"/>
<comment type="pathway">
    <text evidence="3 11">Carbohydrate metabolism; galactose metabolism.</text>
</comment>
<dbReference type="Gene3D" id="3.40.50.720">
    <property type="entry name" value="NAD(P)-binding Rossmann-like Domain"/>
    <property type="match status" value="1"/>
</dbReference>
<dbReference type="InterPro" id="IPR005886">
    <property type="entry name" value="UDP_G4E"/>
</dbReference>
<dbReference type="InterPro" id="IPR036291">
    <property type="entry name" value="NAD(P)-bd_dom_sf"/>
</dbReference>
<evidence type="ECO:0000256" key="9">
    <source>
        <dbReference type="ARBA" id="ARBA00023235"/>
    </source>
</evidence>
<evidence type="ECO:0000256" key="6">
    <source>
        <dbReference type="ARBA" id="ARBA00018569"/>
    </source>
</evidence>
<dbReference type="InterPro" id="IPR001509">
    <property type="entry name" value="Epimerase_deHydtase"/>
</dbReference>
<name>A0A0K9GQ90_9BACI</name>
<comment type="caution">
    <text evidence="13">The sequence shown here is derived from an EMBL/GenBank/DDBJ whole genome shotgun (WGS) entry which is preliminary data.</text>
</comment>
<dbReference type="GO" id="GO:0033499">
    <property type="term" value="P:galactose catabolic process via UDP-galactose, Leloir pathway"/>
    <property type="evidence" value="ECO:0007669"/>
    <property type="project" value="TreeGrafter"/>
</dbReference>
<keyword evidence="9 11" id="KW-0413">Isomerase</keyword>
<evidence type="ECO:0000256" key="4">
    <source>
        <dbReference type="ARBA" id="ARBA00007637"/>
    </source>
</evidence>
<comment type="catalytic activity">
    <reaction evidence="1 11">
        <text>UDP-alpha-D-glucose = UDP-alpha-D-galactose</text>
        <dbReference type="Rhea" id="RHEA:22168"/>
        <dbReference type="ChEBI" id="CHEBI:58885"/>
        <dbReference type="ChEBI" id="CHEBI:66914"/>
        <dbReference type="EC" id="5.1.3.2"/>
    </reaction>
</comment>
<evidence type="ECO:0000256" key="7">
    <source>
        <dbReference type="ARBA" id="ARBA00023027"/>
    </source>
</evidence>
<dbReference type="GO" id="GO:0003978">
    <property type="term" value="F:UDP-glucose 4-epimerase activity"/>
    <property type="evidence" value="ECO:0007669"/>
    <property type="project" value="UniProtKB-UniRule"/>
</dbReference>
<dbReference type="Gene3D" id="3.90.25.10">
    <property type="entry name" value="UDP-galactose 4-epimerase, domain 1"/>
    <property type="match status" value="1"/>
</dbReference>
<dbReference type="RefSeq" id="WP_049679749.1">
    <property type="nucleotide sequence ID" value="NZ_LFZW01000001.1"/>
</dbReference>
<accession>A0A0K9GQ90</accession>
<evidence type="ECO:0000256" key="11">
    <source>
        <dbReference type="RuleBase" id="RU366046"/>
    </source>
</evidence>
<feature type="domain" description="NAD-dependent epimerase/dehydratase" evidence="12">
    <location>
        <begin position="3"/>
        <end position="251"/>
    </location>
</feature>
<evidence type="ECO:0000256" key="5">
    <source>
        <dbReference type="ARBA" id="ARBA00013189"/>
    </source>
</evidence>
<evidence type="ECO:0000256" key="8">
    <source>
        <dbReference type="ARBA" id="ARBA00023144"/>
    </source>
</evidence>
<comment type="subunit">
    <text evidence="11">Homodimer.</text>
</comment>
<keyword evidence="8" id="KW-0299">Galactose metabolism</keyword>
<organism evidence="13 14">
    <name type="scientific">Peribacillus loiseleuriae</name>
    <dbReference type="NCBI Taxonomy" id="1679170"/>
    <lineage>
        <taxon>Bacteria</taxon>
        <taxon>Bacillati</taxon>
        <taxon>Bacillota</taxon>
        <taxon>Bacilli</taxon>
        <taxon>Bacillales</taxon>
        <taxon>Bacillaceae</taxon>
        <taxon>Peribacillus</taxon>
    </lineage>
</organism>
<gene>
    <name evidence="13" type="ORF">AC625_01935</name>
</gene>
<keyword evidence="7 11" id="KW-0520">NAD</keyword>
<dbReference type="Pfam" id="PF01370">
    <property type="entry name" value="Epimerase"/>
    <property type="match status" value="1"/>
</dbReference>
<dbReference type="Proteomes" id="UP000037146">
    <property type="component" value="Unassembled WGS sequence"/>
</dbReference>